<dbReference type="SUPFAM" id="SSF54523">
    <property type="entry name" value="Pili subunits"/>
    <property type="match status" value="1"/>
</dbReference>
<dbReference type="AlphaFoldDB" id="A0A235EV65"/>
<keyword evidence="1" id="KW-0472">Membrane</keyword>
<dbReference type="PROSITE" id="PS00409">
    <property type="entry name" value="PROKAR_NTER_METHYL"/>
    <property type="match status" value="1"/>
</dbReference>
<evidence type="ECO:0000313" key="3">
    <source>
        <dbReference type="Proteomes" id="UP000215441"/>
    </source>
</evidence>
<comment type="caution">
    <text evidence="2">The sequence shown here is derived from an EMBL/GenBank/DDBJ whole genome shotgun (WGS) entry which is preliminary data.</text>
</comment>
<dbReference type="Pfam" id="PF16732">
    <property type="entry name" value="ComP_DUS"/>
    <property type="match status" value="1"/>
</dbReference>
<name>A0A235EV65_9BURK</name>
<dbReference type="Gene3D" id="3.30.700.10">
    <property type="entry name" value="Glycoprotein, Type 4 Pilin"/>
    <property type="match status" value="1"/>
</dbReference>
<dbReference type="Pfam" id="PF07963">
    <property type="entry name" value="N_methyl"/>
    <property type="match status" value="1"/>
</dbReference>
<dbReference type="NCBIfam" id="TIGR02532">
    <property type="entry name" value="IV_pilin_GFxxxE"/>
    <property type="match status" value="1"/>
</dbReference>
<dbReference type="EMBL" id="NOIG01000001">
    <property type="protein sequence ID" value="OYD52315.1"/>
    <property type="molecule type" value="Genomic_DNA"/>
</dbReference>
<dbReference type="OrthoDB" id="8592370at2"/>
<dbReference type="InterPro" id="IPR045584">
    <property type="entry name" value="Pilin-like"/>
</dbReference>
<reference evidence="2 3" key="1">
    <citation type="submission" date="2017-07" db="EMBL/GenBank/DDBJ databases">
        <title>Acidovorax KNDSW TSA 6 genome sequence and assembly.</title>
        <authorList>
            <person name="Mayilraj S."/>
        </authorList>
    </citation>
    <scope>NUCLEOTIDE SEQUENCE [LARGE SCALE GENOMIC DNA]</scope>
    <source>
        <strain evidence="2 3">KNDSW-TSA6</strain>
    </source>
</reference>
<dbReference type="PANTHER" id="PTHR30093">
    <property type="entry name" value="GENERAL SECRETION PATHWAY PROTEIN G"/>
    <property type="match status" value="1"/>
</dbReference>
<dbReference type="PANTHER" id="PTHR30093:SF47">
    <property type="entry name" value="TYPE IV PILUS NON-CORE MINOR PILIN PILE"/>
    <property type="match status" value="1"/>
</dbReference>
<evidence type="ECO:0000256" key="1">
    <source>
        <dbReference type="SAM" id="Phobius"/>
    </source>
</evidence>
<proteinExistence type="predicted"/>
<organism evidence="2 3">
    <name type="scientific">Acidovorax kalamii</name>
    <dbReference type="NCBI Taxonomy" id="2004485"/>
    <lineage>
        <taxon>Bacteria</taxon>
        <taxon>Pseudomonadati</taxon>
        <taxon>Pseudomonadota</taxon>
        <taxon>Betaproteobacteria</taxon>
        <taxon>Burkholderiales</taxon>
        <taxon>Comamonadaceae</taxon>
        <taxon>Acidovorax</taxon>
    </lineage>
</organism>
<dbReference type="Proteomes" id="UP000215441">
    <property type="component" value="Unassembled WGS sequence"/>
</dbReference>
<feature type="transmembrane region" description="Helical" evidence="1">
    <location>
        <begin position="12"/>
        <end position="33"/>
    </location>
</feature>
<sequence length="147" mass="15664">MHYSPLPSNARGFTLIELMITVAIVGILSAVAYPSYQEYVRRGHRAEARAGLLQAQQWLERAATATGSYPTASLPSALTWSSDDSKRYTIAFAASNTTTAYTLTATPKAGSQASDKCGTYTLSNTGLRGAANKTSGQTGYNPDCWGK</sequence>
<gene>
    <name evidence="2" type="ORF">CBY09_01395</name>
</gene>
<dbReference type="GO" id="GO:0043683">
    <property type="term" value="P:type IV pilus assembly"/>
    <property type="evidence" value="ECO:0007669"/>
    <property type="project" value="InterPro"/>
</dbReference>
<dbReference type="InterPro" id="IPR031982">
    <property type="entry name" value="PilE-like"/>
</dbReference>
<keyword evidence="1" id="KW-0812">Transmembrane</keyword>
<evidence type="ECO:0000313" key="2">
    <source>
        <dbReference type="EMBL" id="OYD52315.1"/>
    </source>
</evidence>
<keyword evidence="3" id="KW-1185">Reference proteome</keyword>
<protein>
    <submittedName>
        <fullName evidence="2">Prepilin-type cleavage/methylation domain-containing protein</fullName>
    </submittedName>
</protein>
<dbReference type="InterPro" id="IPR012902">
    <property type="entry name" value="N_methyl_site"/>
</dbReference>
<keyword evidence="1" id="KW-1133">Transmembrane helix</keyword>
<accession>A0A235EV65</accession>
<dbReference type="RefSeq" id="WP_094285902.1">
    <property type="nucleotide sequence ID" value="NZ_NOIG01000001.1"/>
</dbReference>